<name>A0A0G3ETS1_9BURK</name>
<evidence type="ECO:0000256" key="4">
    <source>
        <dbReference type="ARBA" id="ARBA00023163"/>
    </source>
</evidence>
<evidence type="ECO:0000256" key="1">
    <source>
        <dbReference type="ARBA" id="ARBA00009437"/>
    </source>
</evidence>
<dbReference type="GO" id="GO:0003677">
    <property type="term" value="F:DNA binding"/>
    <property type="evidence" value="ECO:0007669"/>
    <property type="project" value="UniProtKB-KW"/>
</dbReference>
<organism evidence="6 7">
    <name type="scientific">Pandoraea thiooxydans</name>
    <dbReference type="NCBI Taxonomy" id="445709"/>
    <lineage>
        <taxon>Bacteria</taxon>
        <taxon>Pseudomonadati</taxon>
        <taxon>Pseudomonadota</taxon>
        <taxon>Betaproteobacteria</taxon>
        <taxon>Burkholderiales</taxon>
        <taxon>Burkholderiaceae</taxon>
        <taxon>Pandoraea</taxon>
    </lineage>
</organism>
<dbReference type="InterPro" id="IPR000847">
    <property type="entry name" value="LysR_HTH_N"/>
</dbReference>
<evidence type="ECO:0000256" key="3">
    <source>
        <dbReference type="ARBA" id="ARBA00023125"/>
    </source>
</evidence>
<protein>
    <submittedName>
        <fullName evidence="6">LysR family transcriptional regulator</fullName>
    </submittedName>
</protein>
<dbReference type="PANTHER" id="PTHR30419:SF8">
    <property type="entry name" value="NITROGEN ASSIMILATION TRANSCRIPTIONAL ACTIVATOR-RELATED"/>
    <property type="match status" value="1"/>
</dbReference>
<keyword evidence="3" id="KW-0238">DNA-binding</keyword>
<dbReference type="KEGG" id="ptx:ABW99_15325"/>
<dbReference type="Pfam" id="PF03466">
    <property type="entry name" value="LysR_substrate"/>
    <property type="match status" value="1"/>
</dbReference>
<dbReference type="PANTHER" id="PTHR30419">
    <property type="entry name" value="HTH-TYPE TRANSCRIPTIONAL REGULATOR YBHD"/>
    <property type="match status" value="1"/>
</dbReference>
<dbReference type="PROSITE" id="PS50931">
    <property type="entry name" value="HTH_LYSR"/>
    <property type="match status" value="1"/>
</dbReference>
<dbReference type="SUPFAM" id="SSF46785">
    <property type="entry name" value="Winged helix' DNA-binding domain"/>
    <property type="match status" value="1"/>
</dbReference>
<dbReference type="SUPFAM" id="SSF53850">
    <property type="entry name" value="Periplasmic binding protein-like II"/>
    <property type="match status" value="1"/>
</dbReference>
<gene>
    <name evidence="6" type="ORF">ABW99_15325</name>
</gene>
<keyword evidence="7" id="KW-1185">Reference proteome</keyword>
<dbReference type="GO" id="GO:0005829">
    <property type="term" value="C:cytosol"/>
    <property type="evidence" value="ECO:0007669"/>
    <property type="project" value="TreeGrafter"/>
</dbReference>
<proteinExistence type="inferred from homology"/>
<dbReference type="Gene3D" id="1.10.10.10">
    <property type="entry name" value="Winged helix-like DNA-binding domain superfamily/Winged helix DNA-binding domain"/>
    <property type="match status" value="1"/>
</dbReference>
<reference evidence="7" key="1">
    <citation type="submission" date="2015-06" db="EMBL/GenBank/DDBJ databases">
        <authorList>
            <person name="Lim Y.L."/>
            <person name="Ee R."/>
            <person name="Yong D."/>
            <person name="How K.Y."/>
            <person name="Yin W.F."/>
            <person name="Chan K.G."/>
        </authorList>
    </citation>
    <scope>NUCLEOTIDE SEQUENCE [LARGE SCALE GENOMIC DNA]</scope>
    <source>
        <strain evidence="7">DSM 25325</strain>
    </source>
</reference>
<comment type="similarity">
    <text evidence="1">Belongs to the LysR transcriptional regulatory family.</text>
</comment>
<dbReference type="RefSeq" id="WP_047215285.1">
    <property type="nucleotide sequence ID" value="NZ_CP011568.3"/>
</dbReference>
<dbReference type="InterPro" id="IPR005119">
    <property type="entry name" value="LysR_subst-bd"/>
</dbReference>
<dbReference type="InterPro" id="IPR036390">
    <property type="entry name" value="WH_DNA-bd_sf"/>
</dbReference>
<dbReference type="Proteomes" id="UP000036700">
    <property type="component" value="Chromosome"/>
</dbReference>
<keyword evidence="2" id="KW-0805">Transcription regulation</keyword>
<dbReference type="EMBL" id="CP011568">
    <property type="protein sequence ID" value="AKJ69384.1"/>
    <property type="molecule type" value="Genomic_DNA"/>
</dbReference>
<dbReference type="Gene3D" id="3.40.190.290">
    <property type="match status" value="1"/>
</dbReference>
<dbReference type="InterPro" id="IPR036388">
    <property type="entry name" value="WH-like_DNA-bd_sf"/>
</dbReference>
<dbReference type="STRING" id="445709.ABW99_15325"/>
<evidence type="ECO:0000313" key="6">
    <source>
        <dbReference type="EMBL" id="AKJ69384.1"/>
    </source>
</evidence>
<dbReference type="AlphaFoldDB" id="A0A0G3ETS1"/>
<dbReference type="GO" id="GO:0003700">
    <property type="term" value="F:DNA-binding transcription factor activity"/>
    <property type="evidence" value="ECO:0007669"/>
    <property type="project" value="InterPro"/>
</dbReference>
<evidence type="ECO:0000256" key="2">
    <source>
        <dbReference type="ARBA" id="ARBA00023015"/>
    </source>
</evidence>
<feature type="domain" description="HTH lysR-type" evidence="5">
    <location>
        <begin position="17"/>
        <end position="74"/>
    </location>
</feature>
<accession>A0A0G3ETS1</accession>
<dbReference type="InterPro" id="IPR050950">
    <property type="entry name" value="HTH-type_LysR_regulators"/>
</dbReference>
<keyword evidence="4" id="KW-0804">Transcription</keyword>
<sequence length="326" mass="35970">MTTEIHVPPIQRIRSRLRIRHLELLLALDEARSLHRAGARMNMTQSAASKLLVEIEGMFGVQLFVRSRRGITPTEVGAALLRKASLLLAELDGARDEIESLTQGLSGRIRVGAQQVVLPLLVPQALAHLRATHPGITIELQEGANDVLYNALGRGEIDCVLGRLIRPAASSQYHWEVLHEEPVCVVARVGHPLARARRISASVLARQAWILPPREAPLRQAMEHYFMSEGLSLPTAAIESLSELCNNVIMRDTDMVGVMPLGVANYYASLGILAILRFDHQWALPPVGVVMRAETRDSPAFANFLSTLRAVAKTMAPIARQNLKRR</sequence>
<evidence type="ECO:0000313" key="7">
    <source>
        <dbReference type="Proteomes" id="UP000036700"/>
    </source>
</evidence>
<dbReference type="PATRIC" id="fig|445709.3.peg.3241"/>
<dbReference type="OrthoDB" id="8627799at2"/>
<evidence type="ECO:0000259" key="5">
    <source>
        <dbReference type="PROSITE" id="PS50931"/>
    </source>
</evidence>
<dbReference type="Pfam" id="PF00126">
    <property type="entry name" value="HTH_1"/>
    <property type="match status" value="1"/>
</dbReference>